<dbReference type="Gene3D" id="3.30.160.60">
    <property type="entry name" value="Classic Zinc Finger"/>
    <property type="match status" value="2"/>
</dbReference>
<dbReference type="PANTHER" id="PTHR16515">
    <property type="entry name" value="PR DOMAIN ZINC FINGER PROTEIN"/>
    <property type="match status" value="1"/>
</dbReference>
<feature type="domain" description="C2H2-type" evidence="10">
    <location>
        <begin position="334"/>
        <end position="362"/>
    </location>
</feature>
<keyword evidence="3" id="KW-0677">Repeat</keyword>
<name>A0A553MWA9_9TELE</name>
<evidence type="ECO:0000313" key="12">
    <source>
        <dbReference type="Proteomes" id="UP000316079"/>
    </source>
</evidence>
<dbReference type="FunFam" id="3.30.160.60:FF:000100">
    <property type="entry name" value="Zinc finger 45-like"/>
    <property type="match status" value="1"/>
</dbReference>
<keyword evidence="5" id="KW-0862">Zinc</keyword>
<evidence type="ECO:0000256" key="7">
    <source>
        <dbReference type="PROSITE-ProRule" id="PRU00042"/>
    </source>
</evidence>
<evidence type="ECO:0000256" key="2">
    <source>
        <dbReference type="ARBA" id="ARBA00022723"/>
    </source>
</evidence>
<evidence type="ECO:0000256" key="3">
    <source>
        <dbReference type="ARBA" id="ARBA00022737"/>
    </source>
</evidence>
<evidence type="ECO:0000259" key="10">
    <source>
        <dbReference type="PROSITE" id="PS50157"/>
    </source>
</evidence>
<evidence type="ECO:0000256" key="8">
    <source>
        <dbReference type="SAM" id="Coils"/>
    </source>
</evidence>
<keyword evidence="8" id="KW-0175">Coiled coil</keyword>
<dbReference type="OrthoDB" id="8113227at2759"/>
<evidence type="ECO:0000256" key="4">
    <source>
        <dbReference type="ARBA" id="ARBA00022771"/>
    </source>
</evidence>
<dbReference type="Proteomes" id="UP000316079">
    <property type="component" value="Unassembled WGS sequence"/>
</dbReference>
<accession>A0A553MWA9</accession>
<feature type="region of interest" description="Disordered" evidence="9">
    <location>
        <begin position="90"/>
        <end position="124"/>
    </location>
</feature>
<dbReference type="PANTHER" id="PTHR16515:SF49">
    <property type="entry name" value="GASTRULA ZINC FINGER PROTEIN XLCGF49.1-LIKE-RELATED"/>
    <property type="match status" value="1"/>
</dbReference>
<dbReference type="PROSITE" id="PS00028">
    <property type="entry name" value="ZINC_FINGER_C2H2_1"/>
    <property type="match status" value="3"/>
</dbReference>
<dbReference type="GO" id="GO:0005634">
    <property type="term" value="C:nucleus"/>
    <property type="evidence" value="ECO:0007669"/>
    <property type="project" value="UniProtKB-SubCell"/>
</dbReference>
<feature type="domain" description="C2H2-type" evidence="10">
    <location>
        <begin position="306"/>
        <end position="333"/>
    </location>
</feature>
<comment type="caution">
    <text evidence="11">The sequence shown here is derived from an EMBL/GenBank/DDBJ whole genome shotgun (WGS) entry which is preliminary data.</text>
</comment>
<dbReference type="FunFam" id="3.30.160.60:FF:001498">
    <property type="entry name" value="Zinc finger protein 404"/>
    <property type="match status" value="1"/>
</dbReference>
<comment type="subcellular location">
    <subcellularLocation>
        <location evidence="1">Nucleus</location>
    </subcellularLocation>
</comment>
<gene>
    <name evidence="11" type="ORF">DNTS_031425</name>
</gene>
<feature type="domain" description="C2H2-type" evidence="10">
    <location>
        <begin position="184"/>
        <end position="211"/>
    </location>
</feature>
<feature type="coiled-coil region" evidence="8">
    <location>
        <begin position="22"/>
        <end position="56"/>
    </location>
</feature>
<keyword evidence="12" id="KW-1185">Reference proteome</keyword>
<keyword evidence="4 7" id="KW-0863">Zinc-finger</keyword>
<dbReference type="SMART" id="SM00355">
    <property type="entry name" value="ZnF_C2H2"/>
    <property type="match status" value="3"/>
</dbReference>
<feature type="region of interest" description="Disordered" evidence="9">
    <location>
        <begin position="153"/>
        <end position="178"/>
    </location>
</feature>
<dbReference type="GO" id="GO:0010468">
    <property type="term" value="P:regulation of gene expression"/>
    <property type="evidence" value="ECO:0007669"/>
    <property type="project" value="TreeGrafter"/>
</dbReference>
<dbReference type="PROSITE" id="PS50157">
    <property type="entry name" value="ZINC_FINGER_C2H2_2"/>
    <property type="match status" value="3"/>
</dbReference>
<sequence length="367" mass="42458">MGLVLIHSLLVKRMTSVAEEIFDAVKVSVMEYEQEIQRLKQENNCLRSKLSERNAVEIHYDIQMPGDEVLQRSLNSEVSEAQVKMEVATMPHSDASTCTSPQTEFKWPDPHQPSPLPNQLLRNDEDDGTTVLIKSDPSDDEATISSIDFQIEYPTPEHEQQSQPQNKTSRKPKRRAPQTNQNLLLCRFCRRAFRTKGRLESHLLVHKNDVQFFQSGPSGSQVNPTMHFRQNTSFGKDREEEDWTDEALDLILPPDPVTLDPNQHNSAELTLSDQDSRNLLNVHDRQCRPQKPTKDDTPLYHDDRHYPCMICGRRFQKSWHLAEHLRIHTGEKPFGCRECGKRFVQWNQARSHIIKHHKGDMSLLTKD</sequence>
<reference evidence="11 12" key="1">
    <citation type="journal article" date="2019" name="Sci. Data">
        <title>Hybrid genome assembly and annotation of Danionella translucida.</title>
        <authorList>
            <person name="Kadobianskyi M."/>
            <person name="Schulze L."/>
            <person name="Schuelke M."/>
            <person name="Judkewitz B."/>
        </authorList>
    </citation>
    <scope>NUCLEOTIDE SEQUENCE [LARGE SCALE GENOMIC DNA]</scope>
    <source>
        <strain evidence="11 12">Bolton</strain>
    </source>
</reference>
<proteinExistence type="predicted"/>
<dbReference type="SUPFAM" id="SSF57667">
    <property type="entry name" value="beta-beta-alpha zinc fingers"/>
    <property type="match status" value="1"/>
</dbReference>
<evidence type="ECO:0000313" key="11">
    <source>
        <dbReference type="EMBL" id="TRY57438.1"/>
    </source>
</evidence>
<feature type="compositionally biased region" description="Polar residues" evidence="9">
    <location>
        <begin position="94"/>
        <end position="103"/>
    </location>
</feature>
<dbReference type="EMBL" id="SRMA01027237">
    <property type="protein sequence ID" value="TRY57438.1"/>
    <property type="molecule type" value="Genomic_DNA"/>
</dbReference>
<dbReference type="GO" id="GO:0008270">
    <property type="term" value="F:zinc ion binding"/>
    <property type="evidence" value="ECO:0007669"/>
    <property type="project" value="UniProtKB-KW"/>
</dbReference>
<dbReference type="Pfam" id="PF00096">
    <property type="entry name" value="zf-C2H2"/>
    <property type="match status" value="2"/>
</dbReference>
<dbReference type="InterPro" id="IPR050331">
    <property type="entry name" value="Zinc_finger"/>
</dbReference>
<dbReference type="InterPro" id="IPR013087">
    <property type="entry name" value="Znf_C2H2_type"/>
</dbReference>
<dbReference type="InterPro" id="IPR036236">
    <property type="entry name" value="Znf_C2H2_sf"/>
</dbReference>
<dbReference type="STRING" id="623744.A0A553MWA9"/>
<evidence type="ECO:0000256" key="1">
    <source>
        <dbReference type="ARBA" id="ARBA00004123"/>
    </source>
</evidence>
<keyword evidence="2" id="KW-0479">Metal-binding</keyword>
<evidence type="ECO:0000256" key="6">
    <source>
        <dbReference type="ARBA" id="ARBA00023242"/>
    </source>
</evidence>
<organism evidence="11 12">
    <name type="scientific">Danionella cerebrum</name>
    <dbReference type="NCBI Taxonomy" id="2873325"/>
    <lineage>
        <taxon>Eukaryota</taxon>
        <taxon>Metazoa</taxon>
        <taxon>Chordata</taxon>
        <taxon>Craniata</taxon>
        <taxon>Vertebrata</taxon>
        <taxon>Euteleostomi</taxon>
        <taxon>Actinopterygii</taxon>
        <taxon>Neopterygii</taxon>
        <taxon>Teleostei</taxon>
        <taxon>Ostariophysi</taxon>
        <taxon>Cypriniformes</taxon>
        <taxon>Danionidae</taxon>
        <taxon>Danioninae</taxon>
        <taxon>Danionella</taxon>
    </lineage>
</organism>
<evidence type="ECO:0000256" key="5">
    <source>
        <dbReference type="ARBA" id="ARBA00022833"/>
    </source>
</evidence>
<dbReference type="AlphaFoldDB" id="A0A553MWA9"/>
<protein>
    <recommendedName>
        <fullName evidence="10">C2H2-type domain-containing protein</fullName>
    </recommendedName>
</protein>
<keyword evidence="6" id="KW-0539">Nucleus</keyword>
<evidence type="ECO:0000256" key="9">
    <source>
        <dbReference type="SAM" id="MobiDB-lite"/>
    </source>
</evidence>